<feature type="compositionally biased region" description="Basic and acidic residues" evidence="10">
    <location>
        <begin position="130"/>
        <end position="141"/>
    </location>
</feature>
<evidence type="ECO:0000256" key="1">
    <source>
        <dbReference type="ARBA" id="ARBA00004167"/>
    </source>
</evidence>
<keyword evidence="4 9" id="KW-0812">Transmembrane</keyword>
<dbReference type="PANTHER" id="PTHR33162:SF1">
    <property type="entry name" value="SEC-INDEPENDENT PROTEIN TRANSLOCASE PROTEIN TATA, CHLOROPLASTIC"/>
    <property type="match status" value="1"/>
</dbReference>
<feature type="region of interest" description="Disordered" evidence="10">
    <location>
        <begin position="93"/>
        <end position="141"/>
    </location>
</feature>
<accession>G4QJK4</accession>
<dbReference type="Proteomes" id="UP000009282">
    <property type="component" value="Chromosome"/>
</dbReference>
<evidence type="ECO:0000313" key="13">
    <source>
        <dbReference type="Proteomes" id="UP000009282"/>
    </source>
</evidence>
<dbReference type="GO" id="GO:0043953">
    <property type="term" value="P:protein transport by the Tat complex"/>
    <property type="evidence" value="ECO:0007669"/>
    <property type="project" value="UniProtKB-UniRule"/>
</dbReference>
<keyword evidence="6 9" id="KW-1133">Transmembrane helix</keyword>
<dbReference type="eggNOG" id="COG1826">
    <property type="taxonomic scope" value="Bacteria"/>
</dbReference>
<protein>
    <recommendedName>
        <fullName evidence="9">Sec-independent protein translocase protein TatB</fullName>
    </recommendedName>
</protein>
<dbReference type="Gene3D" id="1.20.5.3310">
    <property type="match status" value="1"/>
</dbReference>
<dbReference type="GO" id="GO:0008320">
    <property type="term" value="F:protein transmembrane transporter activity"/>
    <property type="evidence" value="ECO:0007669"/>
    <property type="project" value="UniProtKB-UniRule"/>
</dbReference>
<dbReference type="HAMAP" id="MF_00237">
    <property type="entry name" value="TatB"/>
    <property type="match status" value="1"/>
</dbReference>
<dbReference type="HOGENOM" id="CLU_086034_1_0_6"/>
<comment type="similarity">
    <text evidence="9">Belongs to the TatB family.</text>
</comment>
<evidence type="ECO:0000256" key="2">
    <source>
        <dbReference type="ARBA" id="ARBA00022448"/>
    </source>
</evidence>
<feature type="compositionally biased region" description="Basic and acidic residues" evidence="10">
    <location>
        <begin position="97"/>
        <end position="123"/>
    </location>
</feature>
<keyword evidence="9" id="KW-0997">Cell inner membrane</keyword>
<proteinExistence type="inferred from homology"/>
<name>G4QJK4_GLANF</name>
<sequence length="141" mass="15861">MFDISFWELFIVGIVALLILGPERLPGAIRSTVKTVRSVKNMASGFKTEIEEQLRVHELHENLKKAEKVGLENVSPEIAQSVEELKQAALSVQQPYKKADKDASKTDALDKEPHDKQAHEKESISNIAQETEKKSKDDHTK</sequence>
<evidence type="ECO:0000313" key="12">
    <source>
        <dbReference type="EMBL" id="AEP28664.1"/>
    </source>
</evidence>
<evidence type="ECO:0000256" key="3">
    <source>
        <dbReference type="ARBA" id="ARBA00022475"/>
    </source>
</evidence>
<evidence type="ECO:0000256" key="4">
    <source>
        <dbReference type="ARBA" id="ARBA00022692"/>
    </source>
</evidence>
<dbReference type="AlphaFoldDB" id="G4QJK4"/>
<dbReference type="OrthoDB" id="9816005at2"/>
<comment type="subunit">
    <text evidence="9">The Tat system comprises two distinct complexes: a TatABC complex, containing multiple copies of TatA, TatB and TatC subunits, and a separate TatA complex, containing only TatA subunits. Substrates initially bind to the TatABC complex, which probably triggers association of the separate TatA complex to form the active translocon.</text>
</comment>
<keyword evidence="3 9" id="KW-1003">Cell membrane</keyword>
<keyword evidence="13" id="KW-1185">Reference proteome</keyword>
<keyword evidence="5 9" id="KW-0653">Protein transport</keyword>
<dbReference type="InterPro" id="IPR018448">
    <property type="entry name" value="TatB"/>
</dbReference>
<comment type="function">
    <text evidence="9">Part of the twin-arginine translocation (Tat) system that transports large folded proteins containing a characteristic twin-arginine motif in their signal peptide across membranes. Together with TatC, TatB is part of a receptor directly interacting with Tat signal peptides. TatB may form an oligomeric binding site that transiently accommodates folded Tat precursor proteins before their translocation.</text>
</comment>
<dbReference type="GO" id="GO:0033281">
    <property type="term" value="C:TAT protein transport complex"/>
    <property type="evidence" value="ECO:0007669"/>
    <property type="project" value="UniProtKB-UniRule"/>
</dbReference>
<dbReference type="PANTHER" id="PTHR33162">
    <property type="entry name" value="SEC-INDEPENDENT PROTEIN TRANSLOCASE PROTEIN TATA, CHLOROPLASTIC"/>
    <property type="match status" value="1"/>
</dbReference>
<evidence type="ECO:0000256" key="5">
    <source>
        <dbReference type="ARBA" id="ARBA00022927"/>
    </source>
</evidence>
<dbReference type="InterPro" id="IPR003369">
    <property type="entry name" value="TatA/B/E"/>
</dbReference>
<dbReference type="EMBL" id="CP003060">
    <property type="protein sequence ID" value="AEP28664.1"/>
    <property type="molecule type" value="Genomic_DNA"/>
</dbReference>
<feature type="transmembrane region" description="Helical" evidence="11">
    <location>
        <begin position="6"/>
        <end position="22"/>
    </location>
</feature>
<keyword evidence="2 9" id="KW-0813">Transport</keyword>
<dbReference type="KEGG" id="gni:GNIT_0510"/>
<reference evidence="12 13" key="1">
    <citation type="journal article" date="2011" name="J. Bacteriol.">
        <title>Complete genome sequence of seawater bacterium Glaciecola nitratireducens FR1064T.</title>
        <authorList>
            <person name="Bian F."/>
            <person name="Qin Q.L."/>
            <person name="Xie B.B."/>
            <person name="Shu Y.L."/>
            <person name="Zhang X.Y."/>
            <person name="Yu Y."/>
            <person name="Chen B."/>
            <person name="Chen X.L."/>
            <person name="Zhou B.C."/>
            <person name="Zhang Y.Z."/>
        </authorList>
    </citation>
    <scope>NUCLEOTIDE SEQUENCE [LARGE SCALE GENOMIC DNA]</scope>
    <source>
        <strain evidence="13">JCM 12485 / KCTC 12276 / FR1064</strain>
    </source>
</reference>
<dbReference type="PRINTS" id="PR01506">
    <property type="entry name" value="TATBPROTEIN"/>
</dbReference>
<keyword evidence="7 9" id="KW-0811">Translocation</keyword>
<organism evidence="12 13">
    <name type="scientific">Glaciecola nitratireducens (strain JCM 12485 / KCTC 12276 / FR1064)</name>
    <dbReference type="NCBI Taxonomy" id="1085623"/>
    <lineage>
        <taxon>Bacteria</taxon>
        <taxon>Pseudomonadati</taxon>
        <taxon>Pseudomonadota</taxon>
        <taxon>Gammaproteobacteria</taxon>
        <taxon>Alteromonadales</taxon>
        <taxon>Alteromonadaceae</taxon>
        <taxon>Brumicola</taxon>
    </lineage>
</organism>
<dbReference type="Pfam" id="PF02416">
    <property type="entry name" value="TatA_B_E"/>
    <property type="match status" value="1"/>
</dbReference>
<dbReference type="STRING" id="1085623.GNIT_0510"/>
<gene>
    <name evidence="9 12" type="primary">tatB</name>
    <name evidence="12" type="ordered locus">GNIT_0510</name>
</gene>
<comment type="subcellular location">
    <subcellularLocation>
        <location evidence="9">Cell inner membrane</location>
        <topology evidence="9">Single-pass membrane protein</topology>
    </subcellularLocation>
    <subcellularLocation>
        <location evidence="1">Membrane</location>
        <topology evidence="1">Single-pass membrane protein</topology>
    </subcellularLocation>
</comment>
<evidence type="ECO:0000256" key="11">
    <source>
        <dbReference type="SAM" id="Phobius"/>
    </source>
</evidence>
<dbReference type="NCBIfam" id="TIGR01410">
    <property type="entry name" value="tatB"/>
    <property type="match status" value="1"/>
</dbReference>
<evidence type="ECO:0000256" key="7">
    <source>
        <dbReference type="ARBA" id="ARBA00023010"/>
    </source>
</evidence>
<evidence type="ECO:0000256" key="10">
    <source>
        <dbReference type="SAM" id="MobiDB-lite"/>
    </source>
</evidence>
<evidence type="ECO:0000256" key="9">
    <source>
        <dbReference type="HAMAP-Rule" id="MF_00237"/>
    </source>
</evidence>
<evidence type="ECO:0000256" key="8">
    <source>
        <dbReference type="ARBA" id="ARBA00023136"/>
    </source>
</evidence>
<keyword evidence="8 9" id="KW-0472">Membrane</keyword>
<evidence type="ECO:0000256" key="6">
    <source>
        <dbReference type="ARBA" id="ARBA00022989"/>
    </source>
</evidence>